<name>A0AAD1YSS3_9LAMI</name>
<evidence type="ECO:0000256" key="1">
    <source>
        <dbReference type="ARBA" id="ARBA00023125"/>
    </source>
</evidence>
<evidence type="ECO:0000256" key="2">
    <source>
        <dbReference type="SAM" id="MobiDB-lite"/>
    </source>
</evidence>
<accession>A0AAD1YSS3</accession>
<evidence type="ECO:0008006" key="5">
    <source>
        <dbReference type="Google" id="ProtNLM"/>
    </source>
</evidence>
<proteinExistence type="predicted"/>
<keyword evidence="4" id="KW-1185">Reference proteome</keyword>
<keyword evidence="1" id="KW-0238">DNA-binding</keyword>
<dbReference type="GO" id="GO:0003677">
    <property type="term" value="F:DNA binding"/>
    <property type="evidence" value="ECO:0007669"/>
    <property type="project" value="UniProtKB-KW"/>
</dbReference>
<dbReference type="Proteomes" id="UP000834106">
    <property type="component" value="Chromosome 2"/>
</dbReference>
<dbReference type="AlphaFoldDB" id="A0AAD1YSS3"/>
<sequence>MGRSHESTKARSCLGRLNPCRRNAEPNDVRCAERLMVIPVGFFTVLLYMLNVKLFSSEESPSRVNSGDLESDDDFPPGFERIQTPNLWRNKLSKIPLVKWRCPPQFVVDGAWQVVAGEESKELEAQNQREMRVPEAIYTHPSLIPSNPYALVRVENSFLYDRNTLLIPITPIEDEDVELDTSSVDYMAPNPQQGCGATIPRAQFPSTVTESDLVAAAKAAMTAVMANIDLKELIDRNWLVKLLCERKMIEQLTKNPRAASIVQNLPSSGLHNVLSSSLLNIPSSRLQNIQAIGSQNIPSLCMQSVSSFSLHNLPSTCPPSMPDSRSLANNLYDPHPIIFNKGDLPSAPPIRPFYHPQNNMGTIPSFRPSVANVLSGSPSASLGSPRTKDVNYYKSLIQQHGGERQETLPHLCSQTIQEPANPKKPRGEKSKMRPLKSPMGCRNGVNCAFLHDTTSQQSQRHPRCSKVAVRSNACKFNGGEYSEAQQQYIRETNLGAKPFLGVVEVQKTGTDCHSFEQHGHD</sequence>
<reference evidence="3" key="1">
    <citation type="submission" date="2023-05" db="EMBL/GenBank/DDBJ databases">
        <authorList>
            <person name="Huff M."/>
        </authorList>
    </citation>
    <scope>NUCLEOTIDE SEQUENCE</scope>
</reference>
<feature type="region of interest" description="Disordered" evidence="2">
    <location>
        <begin position="416"/>
        <end position="437"/>
    </location>
</feature>
<organism evidence="3 4">
    <name type="scientific">Fraxinus pennsylvanica</name>
    <dbReference type="NCBI Taxonomy" id="56036"/>
    <lineage>
        <taxon>Eukaryota</taxon>
        <taxon>Viridiplantae</taxon>
        <taxon>Streptophyta</taxon>
        <taxon>Embryophyta</taxon>
        <taxon>Tracheophyta</taxon>
        <taxon>Spermatophyta</taxon>
        <taxon>Magnoliopsida</taxon>
        <taxon>eudicotyledons</taxon>
        <taxon>Gunneridae</taxon>
        <taxon>Pentapetalae</taxon>
        <taxon>asterids</taxon>
        <taxon>lamiids</taxon>
        <taxon>Lamiales</taxon>
        <taxon>Oleaceae</taxon>
        <taxon>Oleeae</taxon>
        <taxon>Fraxinus</taxon>
    </lineage>
</organism>
<evidence type="ECO:0000313" key="4">
    <source>
        <dbReference type="Proteomes" id="UP000834106"/>
    </source>
</evidence>
<evidence type="ECO:0000313" key="3">
    <source>
        <dbReference type="EMBL" id="CAI9755899.1"/>
    </source>
</evidence>
<dbReference type="PANTHER" id="PTHR33400:SF2">
    <property type="entry name" value="ZINC FINGER CCCH DOMAIN-CONTAINING PROTEIN 6"/>
    <property type="match status" value="1"/>
</dbReference>
<dbReference type="PANTHER" id="PTHR33400">
    <property type="entry name" value="ZINC FINGER CCCH DOMAIN-CONTAINING PROTEIN 6-RELATED"/>
    <property type="match status" value="1"/>
</dbReference>
<protein>
    <recommendedName>
        <fullName evidence="5">C3H1-type domain-containing protein</fullName>
    </recommendedName>
</protein>
<gene>
    <name evidence="3" type="ORF">FPE_LOCUS3329</name>
</gene>
<dbReference type="EMBL" id="OU503037">
    <property type="protein sequence ID" value="CAI9755899.1"/>
    <property type="molecule type" value="Genomic_DNA"/>
</dbReference>